<evidence type="ECO:0000313" key="2">
    <source>
        <dbReference type="EMBL" id="KAF6025931.1"/>
    </source>
</evidence>
<accession>A0A7J7JKD8</accession>
<dbReference type="EMBL" id="VXIV02002392">
    <property type="protein sequence ID" value="KAF6025931.1"/>
    <property type="molecule type" value="Genomic_DNA"/>
</dbReference>
<dbReference type="AlphaFoldDB" id="A0A7J7JKD8"/>
<dbReference type="Proteomes" id="UP000593567">
    <property type="component" value="Unassembled WGS sequence"/>
</dbReference>
<organism evidence="1 3">
    <name type="scientific">Bugula neritina</name>
    <name type="common">Brown bryozoan</name>
    <name type="synonym">Sertularia neritina</name>
    <dbReference type="NCBI Taxonomy" id="10212"/>
    <lineage>
        <taxon>Eukaryota</taxon>
        <taxon>Metazoa</taxon>
        <taxon>Spiralia</taxon>
        <taxon>Lophotrochozoa</taxon>
        <taxon>Bryozoa</taxon>
        <taxon>Gymnolaemata</taxon>
        <taxon>Cheilostomatida</taxon>
        <taxon>Flustrina</taxon>
        <taxon>Buguloidea</taxon>
        <taxon>Bugulidae</taxon>
        <taxon>Bugula</taxon>
    </lineage>
</organism>
<sequence>MCLILYETRYYIIFSYCQCTYYEKVTIIYCITQICTSFKQVDLFLQLLGKRNYSIFFLQYKSTLMECKLVSSDVIKQ</sequence>
<reference evidence="1 3" key="2">
    <citation type="submission" date="2020-06" db="EMBL/GenBank/DDBJ databases">
        <title>Draft genome of Bugula neritina, a colonial animal packing powerful symbionts and potential medicines.</title>
        <authorList>
            <person name="Rayko M."/>
        </authorList>
    </citation>
    <scope>NUCLEOTIDE SEQUENCE [LARGE SCALE GENOMIC DNA]</scope>
    <source>
        <strain evidence="1">Kwan_BN1</strain>
    </source>
</reference>
<evidence type="ECO:0000313" key="3">
    <source>
        <dbReference type="Proteomes" id="UP000593567"/>
    </source>
</evidence>
<evidence type="ECO:0000313" key="1">
    <source>
        <dbReference type="EMBL" id="KAF6025926.1"/>
    </source>
</evidence>
<dbReference type="EMBL" id="VXIV02002393">
    <property type="protein sequence ID" value="KAF6025926.1"/>
    <property type="molecule type" value="Genomic_DNA"/>
</dbReference>
<gene>
    <name evidence="2" type="ORF">EB796_015763</name>
    <name evidence="1" type="ORF">EB796_015766</name>
</gene>
<proteinExistence type="predicted"/>
<comment type="caution">
    <text evidence="1">The sequence shown here is derived from an EMBL/GenBank/DDBJ whole genome shotgun (WGS) entry which is preliminary data.</text>
</comment>
<reference evidence="1 3" key="1">
    <citation type="submission" date="2019-09" db="EMBL/GenBank/DDBJ databases">
        <authorList>
            <person name="Raiko M."/>
            <person name="Komissarov A."/>
            <person name="Rhodes A."/>
            <person name="Kliver S."/>
            <person name="Lim-Fong G."/>
            <person name="Kwan J."/>
            <person name="O'Brien S.J."/>
            <person name="Lopez J.V."/>
        </authorList>
    </citation>
    <scope>NUCLEOTIDE SEQUENCE [LARGE SCALE GENOMIC DNA]</scope>
    <source>
        <strain evidence="1">Kwan_BN1</strain>
    </source>
</reference>
<name>A0A7J7JKD8_BUGNE</name>
<protein>
    <submittedName>
        <fullName evidence="1">Uncharacterized protein</fullName>
    </submittedName>
</protein>
<keyword evidence="3" id="KW-1185">Reference proteome</keyword>